<feature type="binding site" evidence="13">
    <location>
        <position position="8"/>
    </location>
    <ligand>
        <name>Mg(2+)</name>
        <dbReference type="ChEBI" id="CHEBI:18420"/>
        <label>2</label>
    </ligand>
</feature>
<dbReference type="Gene3D" id="3.30.420.10">
    <property type="entry name" value="Ribonuclease H-like superfamily/Ribonuclease H"/>
    <property type="match status" value="3"/>
</dbReference>
<organism evidence="15 16">
    <name type="scientific">Bacillus thuringiensis</name>
    <dbReference type="NCBI Taxonomy" id="1428"/>
    <lineage>
        <taxon>Bacteria</taxon>
        <taxon>Bacillati</taxon>
        <taxon>Bacillota</taxon>
        <taxon>Bacilli</taxon>
        <taxon>Bacillales</taxon>
        <taxon>Bacillaceae</taxon>
        <taxon>Bacillus</taxon>
        <taxon>Bacillus cereus group</taxon>
    </lineage>
</organism>
<comment type="domain">
    <text evidence="13">Has 2 endonuclease domains. The discontinuous RuvC-like domain cleaves the target DNA noncomplementary to crRNA while the HNH nuclease domain cleaves the target DNA complementary to crRNA.</text>
</comment>
<comment type="similarity">
    <text evidence="13">Belongs to the CRISPR-associated Cas9 family.</text>
</comment>
<dbReference type="Pfam" id="PF18470">
    <property type="entry name" value="Cas9_a"/>
    <property type="match status" value="1"/>
</dbReference>
<dbReference type="InterPro" id="IPR028629">
    <property type="entry name" value="Cas9"/>
</dbReference>
<evidence type="ECO:0000256" key="7">
    <source>
        <dbReference type="ARBA" id="ARBA00022842"/>
    </source>
</evidence>
<accession>A0AAW9GJI2</accession>
<name>A0AAW9GJI2_BACTU</name>
<feature type="active site" description="For RuvC-like nuclease domain" evidence="13">
    <location>
        <position position="8"/>
    </location>
</feature>
<evidence type="ECO:0000256" key="13">
    <source>
        <dbReference type="HAMAP-Rule" id="MF_01480"/>
    </source>
</evidence>
<dbReference type="GO" id="GO:0003677">
    <property type="term" value="F:DNA binding"/>
    <property type="evidence" value="ECO:0007669"/>
    <property type="project" value="UniProtKB-UniRule"/>
</dbReference>
<evidence type="ECO:0000256" key="10">
    <source>
        <dbReference type="ARBA" id="ARBA00023125"/>
    </source>
</evidence>
<dbReference type="NCBIfam" id="TIGR01865">
    <property type="entry name" value="cas_Csn1"/>
    <property type="match status" value="1"/>
</dbReference>
<dbReference type="Proteomes" id="UP001274571">
    <property type="component" value="Unassembled WGS sequence"/>
</dbReference>
<comment type="subunit">
    <text evidence="12 13">Monomer. Binds crRNA and tracrRNA.</text>
</comment>
<dbReference type="HAMAP" id="MF_01480">
    <property type="entry name" value="Cas9"/>
    <property type="match status" value="1"/>
</dbReference>
<evidence type="ECO:0000256" key="3">
    <source>
        <dbReference type="ARBA" id="ARBA00022722"/>
    </source>
</evidence>
<dbReference type="GO" id="GO:0051607">
    <property type="term" value="P:defense response to virus"/>
    <property type="evidence" value="ECO:0007669"/>
    <property type="project" value="UniProtKB-UniRule"/>
</dbReference>
<keyword evidence="4 13" id="KW-0479">Metal-binding</keyword>
<evidence type="ECO:0000256" key="11">
    <source>
        <dbReference type="ARBA" id="ARBA00023211"/>
    </source>
</evidence>
<sequence length="1081" mass="125644">MRYVLGLDIGIASCGWAVINQEKERIEDLGVRIFDKAENPKDGKSLATPRRDARSTRRTLRRKKHRMLRIKILLVKHGLLSKTELNHLYESATEVDVWDLRLDALERKLHPKEFTRVLIHLAKRRGFRSNRKETTLSENGQILESISENQQIMEQQNYRTVGEMILKDKKFENHKRNKDGTYIGTVTRQQLQDEIQMIFNAQRLFKNDFATEEFENHYLEIWASQRPYASKDQIEKMIGYCTLEPKEKRVPKASWSFQYFVALQAINNLRLISKDRIEELSFEEKKQIMNLVLEKPIVKYIDIRKLLSIPNELHFNSLLYSADTVDTTVENRKCIEIKEYHSINKVYKQIYGESVPNLLPKDYDTIAYGLTVFKDDKDILEYLQNKYVNTKGKTVSNLAKKTYDDTFIQTLLNLNFSKMGHLSFKALKNIIPFLEEGLSYDKACEKAGYNFKGTSYTEQTKYLPVIPQNTNPVVHRALSQTRKVINAIIKKYGSPNAIHIETARELSKTFQERKEIDSMYQDNSKKNEHAIYKLKELGNINPSGINIVKFKLWNEQDGRCMYSGKYIEPHQLFEEGYTEVDHILPYSRSLDDSYNNKTLTLGTENQRKGNKIPYEYMGNTSIWDEFETRVQSNKKINKKKQQKLLLQNFSYAREQEFIERNLNDTRYATIYLSSLIQQHLIFSESSRKKKVHTVSGIITSHLRSRWGFNKNRKEGHIHHALDAVIVAVTSDHMIQRVTKYYKLKELNRNLQAKRMQFPEPWEGFRLELEARVSPNTQQYLKGIRFKNYADVNLSEIKPIFVSRMPKRSITGELHQETIRKFLGYNEKGKVLTATKTKLEDITFDANGDFPMFGKETDLYTYNAIKERYLSHKKDKRKSFQEPLYKPTKSGGIGPLIKSIKIMDTRTIVNLVNQGKGVVYNSKIARTDVFKKGEKYYLIPIYTIDLMKNILPQKAITAGKGYEDWTTIDPSFTFLFSLFPNDLIQIVPSKNKTIKARTTVSKKEVLLPSLTGYFKGVHSGTAGITVETHDGSVIANVGSKQLLLIEKYQVDVLGHYTKIKEEKRIGMATYNDNKKIAAFSSL</sequence>
<comment type="similarity">
    <text evidence="2">Belongs to the CRISPR-associated protein Cas9 family. Subtype II-A subfamily.</text>
</comment>
<reference evidence="15" key="1">
    <citation type="submission" date="2023-11" db="EMBL/GenBank/DDBJ databases">
        <title>Genome Sequence of Bacillus thuringiensis stain BLB 30AF.</title>
        <authorList>
            <person name="Farhat A."/>
        </authorList>
    </citation>
    <scope>NUCLEOTIDE SEQUENCE</scope>
    <source>
        <strain evidence="15">BLB30AF</strain>
    </source>
</reference>
<keyword evidence="8 13" id="KW-0694">RNA-binding</keyword>
<evidence type="ECO:0000256" key="6">
    <source>
        <dbReference type="ARBA" id="ARBA00022801"/>
    </source>
</evidence>
<dbReference type="GO" id="GO:0016787">
    <property type="term" value="F:hydrolase activity"/>
    <property type="evidence" value="ECO:0007669"/>
    <property type="project" value="UniProtKB-KW"/>
</dbReference>
<keyword evidence="3 13" id="KW-0540">Nuclease</keyword>
<dbReference type="GO" id="GO:0003723">
    <property type="term" value="F:RNA binding"/>
    <property type="evidence" value="ECO:0007669"/>
    <property type="project" value="UniProtKB-UniRule"/>
</dbReference>
<feature type="binding site" evidence="13">
    <location>
        <position position="505"/>
    </location>
    <ligand>
        <name>Mg(2+)</name>
        <dbReference type="ChEBI" id="CHEBI:18420"/>
        <label>2</label>
    </ligand>
</feature>
<feature type="active site" description="Proton acceptor for HNH nuclease domain" evidence="13">
    <location>
        <position position="582"/>
    </location>
</feature>
<proteinExistence type="inferred from homology"/>
<keyword evidence="6 13" id="KW-0378">Hydrolase</keyword>
<feature type="binding site" evidence="13">
    <location>
        <position position="505"/>
    </location>
    <ligand>
        <name>Mg(2+)</name>
        <dbReference type="ChEBI" id="CHEBI:18420"/>
        <label>1</label>
    </ligand>
</feature>
<feature type="binding site" evidence="13">
    <location>
        <position position="719"/>
    </location>
    <ligand>
        <name>Mg(2+)</name>
        <dbReference type="ChEBI" id="CHEBI:18420"/>
        <label>2</label>
    </ligand>
</feature>
<dbReference type="InterPro" id="IPR033114">
    <property type="entry name" value="HNH_CAS9"/>
</dbReference>
<keyword evidence="5 13" id="KW-0255">Endonuclease</keyword>
<comment type="function">
    <text evidence="13">CRISPR (clustered regularly interspaced short palindromic repeat) is an adaptive immune system that provides protection against mobile genetic elements (viruses, transposable elements and conjugative plasmids). CRISPR clusters contain spacers, sequences complementary to antecedent mobile elements, and target invading nucleic acids. CRISPR clusters are transcribed and processed into CRISPR RNA (crRNA). In type II CRISPR systems correct processing of pre-crRNA requires a trans-encoded small RNA (tracrRNA), endogenous ribonuclease 3 (rnc) and this protein. The tracrRNA serves as a guide for ribonuclease 3-aided processing of pre-crRNA. Subsequently Cas9/crRNA/tracrRNA endonucleolytically cleaves linear or circular dsDNA target complementary to the spacer; Cas9 is inactive in the absence of the 2 guide RNAs (gRNA). Cas9 recognizes the protospacer adjacent motif (PAM) in the CRISPR repeat sequences to help distinguish self versus nonself, as targets within the bacterial CRISPR locus do not have PAMs. PAM recognition is also required for catalytic activity.</text>
</comment>
<dbReference type="EMBL" id="JAXCMD010000018">
    <property type="protein sequence ID" value="MDY0855078.1"/>
    <property type="molecule type" value="Genomic_DNA"/>
</dbReference>
<keyword evidence="7 13" id="KW-0460">Magnesium</keyword>
<evidence type="ECO:0000313" key="16">
    <source>
        <dbReference type="Proteomes" id="UP001274571"/>
    </source>
</evidence>
<evidence type="ECO:0000256" key="9">
    <source>
        <dbReference type="ARBA" id="ARBA00023118"/>
    </source>
</evidence>
<dbReference type="InterPro" id="IPR003615">
    <property type="entry name" value="HNH_nuc"/>
</dbReference>
<keyword evidence="11" id="KW-0464">Manganese</keyword>
<evidence type="ECO:0000256" key="12">
    <source>
        <dbReference type="ARBA" id="ARBA00046380"/>
    </source>
</evidence>
<gene>
    <name evidence="13 15" type="primary">cas9</name>
    <name evidence="15" type="ORF">SOH20_30165</name>
</gene>
<evidence type="ECO:0000313" key="15">
    <source>
        <dbReference type="EMBL" id="MDY0855078.1"/>
    </source>
</evidence>
<keyword evidence="10 13" id="KW-0238">DNA-binding</keyword>
<dbReference type="GO" id="GO:0004519">
    <property type="term" value="F:endonuclease activity"/>
    <property type="evidence" value="ECO:0007669"/>
    <property type="project" value="UniProtKB-UniRule"/>
</dbReference>
<comment type="cofactor">
    <cofactor evidence="1 13">
        <name>Mg(2+)</name>
        <dbReference type="ChEBI" id="CHEBI:18420"/>
    </cofactor>
</comment>
<comment type="caution">
    <text evidence="15">The sequence shown here is derived from an EMBL/GenBank/DDBJ whole genome shotgun (WGS) entry which is preliminary data.</text>
</comment>
<evidence type="ECO:0000256" key="8">
    <source>
        <dbReference type="ARBA" id="ARBA00022884"/>
    </source>
</evidence>
<dbReference type="RefSeq" id="WP_320483912.1">
    <property type="nucleotide sequence ID" value="NZ_JAXCMD010000018.1"/>
</dbReference>
<protein>
    <recommendedName>
        <fullName evidence="13">CRISPR-associated endonuclease Cas9</fullName>
        <ecNumber evidence="13">3.1.-.-</ecNumber>
    </recommendedName>
</protein>
<evidence type="ECO:0000256" key="1">
    <source>
        <dbReference type="ARBA" id="ARBA00001946"/>
    </source>
</evidence>
<evidence type="ECO:0000256" key="5">
    <source>
        <dbReference type="ARBA" id="ARBA00022759"/>
    </source>
</evidence>
<feature type="domain" description="HNH Cas9-type" evidence="14">
    <location>
        <begin position="509"/>
        <end position="662"/>
    </location>
</feature>
<dbReference type="InterPro" id="IPR041383">
    <property type="entry name" value="RuvC_III"/>
</dbReference>
<keyword evidence="9 13" id="KW-0051">Antiviral defense</keyword>
<dbReference type="InterPro" id="IPR040619">
    <property type="entry name" value="Cas9_alpha-helical_lobe"/>
</dbReference>
<dbReference type="InterPro" id="IPR036397">
    <property type="entry name" value="RNaseH_sf"/>
</dbReference>
<feature type="binding site" evidence="13">
    <location>
        <position position="8"/>
    </location>
    <ligand>
        <name>Mg(2+)</name>
        <dbReference type="ChEBI" id="CHEBI:18420"/>
        <label>1</label>
    </ligand>
</feature>
<dbReference type="AlphaFoldDB" id="A0AAW9GJI2"/>
<dbReference type="Pfam" id="PF18541">
    <property type="entry name" value="RuvC_III"/>
    <property type="match status" value="1"/>
</dbReference>
<dbReference type="EC" id="3.1.-.-" evidence="13"/>
<dbReference type="PROSITE" id="PS51749">
    <property type="entry name" value="HNH_CAS9"/>
    <property type="match status" value="1"/>
</dbReference>
<feature type="binding site" evidence="13">
    <location>
        <position position="501"/>
    </location>
    <ligand>
        <name>Mg(2+)</name>
        <dbReference type="ChEBI" id="CHEBI:18420"/>
        <label>1</label>
    </ligand>
</feature>
<evidence type="ECO:0000256" key="2">
    <source>
        <dbReference type="ARBA" id="ARBA00005244"/>
    </source>
</evidence>
<evidence type="ECO:0000256" key="4">
    <source>
        <dbReference type="ARBA" id="ARBA00022723"/>
    </source>
</evidence>
<dbReference type="Pfam" id="PF13395">
    <property type="entry name" value="HNH_4"/>
    <property type="match status" value="1"/>
</dbReference>
<dbReference type="GO" id="GO:0046872">
    <property type="term" value="F:metal ion binding"/>
    <property type="evidence" value="ECO:0007669"/>
    <property type="project" value="UniProtKB-UniRule"/>
</dbReference>
<evidence type="ECO:0000259" key="14">
    <source>
        <dbReference type="PROSITE" id="PS51749"/>
    </source>
</evidence>
<dbReference type="GO" id="GO:0043571">
    <property type="term" value="P:maintenance of CRISPR repeat elements"/>
    <property type="evidence" value="ECO:0007669"/>
    <property type="project" value="UniProtKB-UniRule"/>
</dbReference>